<keyword evidence="1" id="KW-0863">Zinc-finger</keyword>
<dbReference type="PROSITE" id="PS50158">
    <property type="entry name" value="ZF_CCHC"/>
    <property type="match status" value="2"/>
</dbReference>
<dbReference type="InterPro" id="IPR001878">
    <property type="entry name" value="Znf_CCHC"/>
</dbReference>
<feature type="domain" description="CCHC-type" evidence="3">
    <location>
        <begin position="392"/>
        <end position="407"/>
    </location>
</feature>
<protein>
    <recommendedName>
        <fullName evidence="3">CCHC-type domain-containing protein</fullName>
    </recommendedName>
</protein>
<keyword evidence="1" id="KW-0862">Zinc</keyword>
<dbReference type="EMBL" id="JADBGQ010000001">
    <property type="protein sequence ID" value="KAG5412916.1"/>
    <property type="molecule type" value="Genomic_DNA"/>
</dbReference>
<gene>
    <name evidence="4" type="primary">A01g500680.1_BraROA</name>
    <name evidence="4" type="ORF">IGI04_000483</name>
</gene>
<organism evidence="4 5">
    <name type="scientific">Brassica rapa subsp. trilocularis</name>
    <dbReference type="NCBI Taxonomy" id="1813537"/>
    <lineage>
        <taxon>Eukaryota</taxon>
        <taxon>Viridiplantae</taxon>
        <taxon>Streptophyta</taxon>
        <taxon>Embryophyta</taxon>
        <taxon>Tracheophyta</taxon>
        <taxon>Spermatophyta</taxon>
        <taxon>Magnoliopsida</taxon>
        <taxon>eudicotyledons</taxon>
        <taxon>Gunneridae</taxon>
        <taxon>Pentapetalae</taxon>
        <taxon>rosids</taxon>
        <taxon>malvids</taxon>
        <taxon>Brassicales</taxon>
        <taxon>Brassicaceae</taxon>
        <taxon>Brassiceae</taxon>
        <taxon>Brassica</taxon>
    </lineage>
</organism>
<evidence type="ECO:0000259" key="3">
    <source>
        <dbReference type="PROSITE" id="PS50158"/>
    </source>
</evidence>
<comment type="caution">
    <text evidence="4">The sequence shown here is derived from an EMBL/GenBank/DDBJ whole genome shotgun (WGS) entry which is preliminary data.</text>
</comment>
<feature type="compositionally biased region" description="Low complexity" evidence="2">
    <location>
        <begin position="163"/>
        <end position="175"/>
    </location>
</feature>
<evidence type="ECO:0000256" key="2">
    <source>
        <dbReference type="SAM" id="MobiDB-lite"/>
    </source>
</evidence>
<dbReference type="Proteomes" id="UP000823674">
    <property type="component" value="Chromosome A01"/>
</dbReference>
<evidence type="ECO:0000256" key="1">
    <source>
        <dbReference type="PROSITE-ProRule" id="PRU00047"/>
    </source>
</evidence>
<feature type="compositionally biased region" description="Pro residues" evidence="2">
    <location>
        <begin position="260"/>
        <end position="271"/>
    </location>
</feature>
<feature type="region of interest" description="Disordered" evidence="2">
    <location>
        <begin position="232"/>
        <end position="271"/>
    </location>
</feature>
<dbReference type="InterPro" id="IPR051714">
    <property type="entry name" value="Znf_CCHC_NABP"/>
</dbReference>
<accession>A0ABQ7NQV5</accession>
<feature type="domain" description="CCHC-type" evidence="3">
    <location>
        <begin position="363"/>
        <end position="377"/>
    </location>
</feature>
<proteinExistence type="predicted"/>
<feature type="region of interest" description="Disordered" evidence="2">
    <location>
        <begin position="319"/>
        <end position="361"/>
    </location>
</feature>
<feature type="compositionally biased region" description="Polar residues" evidence="2">
    <location>
        <begin position="187"/>
        <end position="198"/>
    </location>
</feature>
<dbReference type="SMART" id="SM00343">
    <property type="entry name" value="ZnF_C2HC"/>
    <property type="match status" value="2"/>
</dbReference>
<name>A0ABQ7NQV5_BRACM</name>
<evidence type="ECO:0000313" key="5">
    <source>
        <dbReference type="Proteomes" id="UP000823674"/>
    </source>
</evidence>
<dbReference type="InterPro" id="IPR036875">
    <property type="entry name" value="Znf_CCHC_sf"/>
</dbReference>
<sequence length="461" mass="49406">MKGLEFLQVKERTAACAESAEAAGQLSPLSLALTLQKNLENFSEKERKKNIKIIQPQAYLGEEDQLRPSNPLVHLAKVWSFASPILSIQSLGPFSLVQVELKSYSLSKLVAHDSFVCAGDRIYFENLGSTIREHRPCHFRLSTIGGVTKVMPPRQAHRGGHYLPIPISSSSDSSPPSTPAPLPTPSFEATPSGSSFETDPSEGSYDQTPEHIPLSPDPYFMNIEVDVVHDCPVHGDHPTAPASPAADIPPAPAAHITPAPAAPIPAAQPHPAPTDPAMIALLELMAEMVNLQYQALNAQREAQHAQPAPAIAAERASFSNATQPRRPSVPFQPQPHSAMQRGRGGRAFRGGRSGGSRPRTPTCFTCGQLGHVRRDCPTVEQFQPAVPSHITCFTCGERGHYATSCPRTHLAQPVVSSARPARPVNPHLPLPPAKRQATAGRAYALELPGPSGPPQGPISVI</sequence>
<dbReference type="PANTHER" id="PTHR23002">
    <property type="entry name" value="ZINC FINGER CCHC DOMAIN CONTAINING PROTEIN"/>
    <property type="match status" value="1"/>
</dbReference>
<feature type="compositionally biased region" description="Gly residues" evidence="2">
    <location>
        <begin position="345"/>
        <end position="354"/>
    </location>
</feature>
<dbReference type="Gene3D" id="4.10.60.10">
    <property type="entry name" value="Zinc finger, CCHC-type"/>
    <property type="match status" value="1"/>
</dbReference>
<reference evidence="4 5" key="1">
    <citation type="submission" date="2021-03" db="EMBL/GenBank/DDBJ databases">
        <authorList>
            <person name="King G.J."/>
            <person name="Bancroft I."/>
            <person name="Baten A."/>
            <person name="Bloomfield J."/>
            <person name="Borpatragohain P."/>
            <person name="He Z."/>
            <person name="Irish N."/>
            <person name="Irwin J."/>
            <person name="Liu K."/>
            <person name="Mauleon R.P."/>
            <person name="Moore J."/>
            <person name="Morris R."/>
            <person name="Ostergaard L."/>
            <person name="Wang B."/>
            <person name="Wells R."/>
        </authorList>
    </citation>
    <scope>NUCLEOTIDE SEQUENCE [LARGE SCALE GENOMIC DNA]</scope>
    <source>
        <strain evidence="4">R-o-18</strain>
        <tissue evidence="4">Leaf</tissue>
    </source>
</reference>
<evidence type="ECO:0000313" key="4">
    <source>
        <dbReference type="EMBL" id="KAG5412916.1"/>
    </source>
</evidence>
<keyword evidence="5" id="KW-1185">Reference proteome</keyword>
<feature type="region of interest" description="Disordered" evidence="2">
    <location>
        <begin position="151"/>
        <end position="217"/>
    </location>
</feature>
<dbReference type="Pfam" id="PF00098">
    <property type="entry name" value="zf-CCHC"/>
    <property type="match status" value="2"/>
</dbReference>
<keyword evidence="1" id="KW-0479">Metal-binding</keyword>
<dbReference type="SUPFAM" id="SSF57756">
    <property type="entry name" value="Retrovirus zinc finger-like domains"/>
    <property type="match status" value="1"/>
</dbReference>